<keyword evidence="3" id="KW-0132">Cell division</keyword>
<evidence type="ECO:0000256" key="1">
    <source>
        <dbReference type="ARBA" id="ARBA00004370"/>
    </source>
</evidence>
<dbReference type="GO" id="GO:0051301">
    <property type="term" value="P:cell division"/>
    <property type="evidence" value="ECO:0007669"/>
    <property type="project" value="UniProtKB-KW"/>
</dbReference>
<evidence type="ECO:0000256" key="2">
    <source>
        <dbReference type="ARBA" id="ARBA00022475"/>
    </source>
</evidence>
<dbReference type="AlphaFoldDB" id="A0A136Q0S4"/>
<dbReference type="InterPro" id="IPR034746">
    <property type="entry name" value="POTRA"/>
</dbReference>
<keyword evidence="5 9" id="KW-1133">Transmembrane helix</keyword>
<name>A0A136Q0S4_9FIRM</name>
<comment type="caution">
    <text evidence="11">The sequence shown here is derived from an EMBL/GenBank/DDBJ whole genome shotgun (WGS) entry which is preliminary data.</text>
</comment>
<dbReference type="STRING" id="626937.HMPREF3293_02808"/>
<gene>
    <name evidence="11" type="ORF">HMPREF3293_02808</name>
</gene>
<comment type="subcellular location">
    <subcellularLocation>
        <location evidence="1">Membrane</location>
    </subcellularLocation>
</comment>
<dbReference type="PANTHER" id="PTHR37820:SF1">
    <property type="entry name" value="CELL DIVISION PROTEIN FTSQ"/>
    <property type="match status" value="1"/>
</dbReference>
<evidence type="ECO:0000313" key="12">
    <source>
        <dbReference type="Proteomes" id="UP000070366"/>
    </source>
</evidence>
<evidence type="ECO:0000256" key="8">
    <source>
        <dbReference type="SAM" id="MobiDB-lite"/>
    </source>
</evidence>
<dbReference type="Pfam" id="PF08478">
    <property type="entry name" value="POTRA_1"/>
    <property type="match status" value="1"/>
</dbReference>
<evidence type="ECO:0000256" key="5">
    <source>
        <dbReference type="ARBA" id="ARBA00022989"/>
    </source>
</evidence>
<evidence type="ECO:0000259" key="10">
    <source>
        <dbReference type="PROSITE" id="PS51779"/>
    </source>
</evidence>
<dbReference type="InterPro" id="IPR013685">
    <property type="entry name" value="POTRA_FtsQ_type"/>
</dbReference>
<evidence type="ECO:0000313" key="11">
    <source>
        <dbReference type="EMBL" id="KXK64164.1"/>
    </source>
</evidence>
<evidence type="ECO:0000256" key="4">
    <source>
        <dbReference type="ARBA" id="ARBA00022692"/>
    </source>
</evidence>
<dbReference type="RefSeq" id="WP_066521308.1">
    <property type="nucleotide sequence ID" value="NZ_CABMOF010000005.1"/>
</dbReference>
<dbReference type="InterPro" id="IPR050487">
    <property type="entry name" value="FtsQ_DivIB"/>
</dbReference>
<dbReference type="InterPro" id="IPR005548">
    <property type="entry name" value="Cell_div_FtsQ/DivIB_C"/>
</dbReference>
<dbReference type="KEGG" id="cmiu:B1H56_02915"/>
<feature type="compositionally biased region" description="Acidic residues" evidence="8">
    <location>
        <begin position="265"/>
        <end position="279"/>
    </location>
</feature>
<evidence type="ECO:0000256" key="6">
    <source>
        <dbReference type="ARBA" id="ARBA00023136"/>
    </source>
</evidence>
<feature type="domain" description="POTRA" evidence="10">
    <location>
        <begin position="35"/>
        <end position="104"/>
    </location>
</feature>
<evidence type="ECO:0000256" key="7">
    <source>
        <dbReference type="ARBA" id="ARBA00023306"/>
    </source>
</evidence>
<keyword evidence="2" id="KW-1003">Cell membrane</keyword>
<keyword evidence="12" id="KW-1185">Reference proteome</keyword>
<feature type="compositionally biased region" description="Polar residues" evidence="8">
    <location>
        <begin position="251"/>
        <end position="261"/>
    </location>
</feature>
<dbReference type="EMBL" id="LSZW01000065">
    <property type="protein sequence ID" value="KXK64164.1"/>
    <property type="molecule type" value="Genomic_DNA"/>
</dbReference>
<feature type="region of interest" description="Disordered" evidence="8">
    <location>
        <begin position="251"/>
        <end position="289"/>
    </location>
</feature>
<proteinExistence type="predicted"/>
<dbReference type="OrthoDB" id="2086723at2"/>
<dbReference type="Gene3D" id="3.10.20.310">
    <property type="entry name" value="membrane protein fhac"/>
    <property type="match status" value="1"/>
</dbReference>
<reference evidence="11 12" key="1">
    <citation type="submission" date="2016-02" db="EMBL/GenBank/DDBJ databases">
        <authorList>
            <person name="Wen L."/>
            <person name="He K."/>
            <person name="Yang H."/>
        </authorList>
    </citation>
    <scope>NUCLEOTIDE SEQUENCE [LARGE SCALE GENOMIC DNA]</scope>
    <source>
        <strain evidence="11 12">DSM 22607</strain>
    </source>
</reference>
<feature type="transmembrane region" description="Helical" evidence="9">
    <location>
        <begin position="12"/>
        <end position="35"/>
    </location>
</feature>
<keyword evidence="4 9" id="KW-0812">Transmembrane</keyword>
<organism evidence="11 12">
    <name type="scientific">Christensenella minuta</name>
    <dbReference type="NCBI Taxonomy" id="626937"/>
    <lineage>
        <taxon>Bacteria</taxon>
        <taxon>Bacillati</taxon>
        <taxon>Bacillota</taxon>
        <taxon>Clostridia</taxon>
        <taxon>Christensenellales</taxon>
        <taxon>Christensenellaceae</taxon>
        <taxon>Christensenella</taxon>
    </lineage>
</organism>
<dbReference type="GO" id="GO:0005886">
    <property type="term" value="C:plasma membrane"/>
    <property type="evidence" value="ECO:0007669"/>
    <property type="project" value="TreeGrafter"/>
</dbReference>
<evidence type="ECO:0000256" key="3">
    <source>
        <dbReference type="ARBA" id="ARBA00022618"/>
    </source>
</evidence>
<dbReference type="Pfam" id="PF03799">
    <property type="entry name" value="FtsQ_DivIB_C"/>
    <property type="match status" value="1"/>
</dbReference>
<protein>
    <submittedName>
        <fullName evidence="11">POTRA domain protein, FtsQ-type</fullName>
    </submittedName>
</protein>
<sequence length="289" mass="31675">MKERRKAHSVGKTILTVVLVILILAGAGYFTYVYFQVEDIEVQGDHPDFSNGDIAKLADIQPKTHMFFVDTDAIKEKIETEPYLEVDSITKKYPKTLVVAVVERKPAAVVLYSDQYPYLLVDVNANVLEMLAEPPAGTYPTVTGFAIDAVNLGKQISTQDSFKLTVYTELINALEEKEIKDLIETVDLTDINNIKMKTRDGLEIKFGQSDKVTDKVKMIKRMIPKLAASGGNTTGILDVTMGISATYQLTEDSTPTTQEDGMQTPEDDNAQGDGGDADPNEGASPQSGE</sequence>
<dbReference type="Proteomes" id="UP000070366">
    <property type="component" value="Unassembled WGS sequence"/>
</dbReference>
<keyword evidence="6 9" id="KW-0472">Membrane</keyword>
<accession>A0A136Q0S4</accession>
<keyword evidence="7" id="KW-0131">Cell cycle</keyword>
<dbReference type="PROSITE" id="PS51779">
    <property type="entry name" value="POTRA"/>
    <property type="match status" value="1"/>
</dbReference>
<dbReference type="PANTHER" id="PTHR37820">
    <property type="entry name" value="CELL DIVISION PROTEIN DIVIB"/>
    <property type="match status" value="1"/>
</dbReference>
<evidence type="ECO:0000256" key="9">
    <source>
        <dbReference type="SAM" id="Phobius"/>
    </source>
</evidence>